<feature type="compositionally biased region" description="Low complexity" evidence="1">
    <location>
        <begin position="88"/>
        <end position="109"/>
    </location>
</feature>
<keyword evidence="2" id="KW-0732">Signal</keyword>
<evidence type="ECO:0000313" key="4">
    <source>
        <dbReference type="Proteomes" id="UP001530377"/>
    </source>
</evidence>
<gene>
    <name evidence="3" type="ORF">ACHAXA_010031</name>
</gene>
<dbReference type="EMBL" id="JALLPB020000220">
    <property type="protein sequence ID" value="KAL3812059.1"/>
    <property type="molecule type" value="Genomic_DNA"/>
</dbReference>
<evidence type="ECO:0008006" key="5">
    <source>
        <dbReference type="Google" id="ProtNLM"/>
    </source>
</evidence>
<comment type="caution">
    <text evidence="3">The sequence shown here is derived from an EMBL/GenBank/DDBJ whole genome shotgun (WGS) entry which is preliminary data.</text>
</comment>
<evidence type="ECO:0000313" key="3">
    <source>
        <dbReference type="EMBL" id="KAL3812059.1"/>
    </source>
</evidence>
<sequence>MRIINAMPIGAITLSIVSFFIQMGYCKEEPATSGIRHFTTLDEKHQRRQDVVVASSLSMILSDELTYLSIDGSLSGLILMENTDSKSSKSTKSSKSVSTSSPTSSPTSSLTVCVGHCPRRLEKDELPVQEVVPLESRLKIIESMEKFGAKCDASFSHEYDLISKMSCDSLIQHMDTSLQRDVESQIELPVGVTASLEAEDAYESWIPFDDGGIENQYNKKLSAEELVALIGKEESMKIIDFFEKSLNGLTIDCMYLARHGDPSTKLFNVPWHTPWHKDDYATMEITLNDNYDGGHVLHLNEAGVHKTEARPGSVTAHMDDIVHGITPNTNGAKYMLILKHHFHRPDKVGVMRLSKQMVNALVRDE</sequence>
<accession>A0ABD3RGI7</accession>
<protein>
    <recommendedName>
        <fullName evidence="5">Prolyl 4-hydroxylase alpha subunit Fe(2+) 2OG dioxygenase domain-containing protein</fullName>
    </recommendedName>
</protein>
<feature type="region of interest" description="Disordered" evidence="1">
    <location>
        <begin position="85"/>
        <end position="109"/>
    </location>
</feature>
<name>A0ABD3RGI7_9STRA</name>
<feature type="signal peptide" evidence="2">
    <location>
        <begin position="1"/>
        <end position="26"/>
    </location>
</feature>
<dbReference type="Gene3D" id="2.60.120.620">
    <property type="entry name" value="q2cbj1_9rhob like domain"/>
    <property type="match status" value="1"/>
</dbReference>
<feature type="chain" id="PRO_5044820355" description="Prolyl 4-hydroxylase alpha subunit Fe(2+) 2OG dioxygenase domain-containing protein" evidence="2">
    <location>
        <begin position="27"/>
        <end position="365"/>
    </location>
</feature>
<dbReference type="Proteomes" id="UP001530377">
    <property type="component" value="Unassembled WGS sequence"/>
</dbReference>
<reference evidence="3 4" key="1">
    <citation type="submission" date="2024-10" db="EMBL/GenBank/DDBJ databases">
        <title>Updated reference genomes for cyclostephanoid diatoms.</title>
        <authorList>
            <person name="Roberts W.R."/>
            <person name="Alverson A.J."/>
        </authorList>
    </citation>
    <scope>NUCLEOTIDE SEQUENCE [LARGE SCALE GENOMIC DNA]</scope>
    <source>
        <strain evidence="3 4">AJA228-03</strain>
    </source>
</reference>
<dbReference type="AlphaFoldDB" id="A0ABD3RGI7"/>
<evidence type="ECO:0000256" key="1">
    <source>
        <dbReference type="SAM" id="MobiDB-lite"/>
    </source>
</evidence>
<proteinExistence type="predicted"/>
<evidence type="ECO:0000256" key="2">
    <source>
        <dbReference type="SAM" id="SignalP"/>
    </source>
</evidence>
<organism evidence="3 4">
    <name type="scientific">Cyclostephanos tholiformis</name>
    <dbReference type="NCBI Taxonomy" id="382380"/>
    <lineage>
        <taxon>Eukaryota</taxon>
        <taxon>Sar</taxon>
        <taxon>Stramenopiles</taxon>
        <taxon>Ochrophyta</taxon>
        <taxon>Bacillariophyta</taxon>
        <taxon>Coscinodiscophyceae</taxon>
        <taxon>Thalassiosirophycidae</taxon>
        <taxon>Stephanodiscales</taxon>
        <taxon>Stephanodiscaceae</taxon>
        <taxon>Cyclostephanos</taxon>
    </lineage>
</organism>
<keyword evidence="4" id="KW-1185">Reference proteome</keyword>